<evidence type="ECO:0000313" key="1">
    <source>
        <dbReference type="EMBL" id="SVB53337.1"/>
    </source>
</evidence>
<organism evidence="1">
    <name type="scientific">marine metagenome</name>
    <dbReference type="NCBI Taxonomy" id="408172"/>
    <lineage>
        <taxon>unclassified sequences</taxon>
        <taxon>metagenomes</taxon>
        <taxon>ecological metagenomes</taxon>
    </lineage>
</organism>
<proteinExistence type="predicted"/>
<sequence>MTNISDGTGETLVTKMDASALNGMSEDATKKVSKIWYSVNTTNGKSGVELLWAGSGSSAANKTICVLSGNGFWDLKTAGNEIANNATLTASTSPAGDLLLSTKGFVSGDNYSVIVEVR</sequence>
<dbReference type="AlphaFoldDB" id="A0A382EU46"/>
<gene>
    <name evidence="1" type="ORF">METZ01_LOCUS206191</name>
</gene>
<accession>A0A382EU46</accession>
<reference evidence="1" key="1">
    <citation type="submission" date="2018-05" db="EMBL/GenBank/DDBJ databases">
        <authorList>
            <person name="Lanie J.A."/>
            <person name="Ng W.-L."/>
            <person name="Kazmierczak K.M."/>
            <person name="Andrzejewski T.M."/>
            <person name="Davidsen T.M."/>
            <person name="Wayne K.J."/>
            <person name="Tettelin H."/>
            <person name="Glass J.I."/>
            <person name="Rusch D."/>
            <person name="Podicherti R."/>
            <person name="Tsui H.-C.T."/>
            <person name="Winkler M.E."/>
        </authorList>
    </citation>
    <scope>NUCLEOTIDE SEQUENCE</scope>
</reference>
<name>A0A382EU46_9ZZZZ</name>
<protein>
    <submittedName>
        <fullName evidence="1">Uncharacterized protein</fullName>
    </submittedName>
</protein>
<dbReference type="EMBL" id="UINC01045956">
    <property type="protein sequence ID" value="SVB53337.1"/>
    <property type="molecule type" value="Genomic_DNA"/>
</dbReference>